<organism evidence="1 2">
    <name type="scientific">Mycena pura</name>
    <dbReference type="NCBI Taxonomy" id="153505"/>
    <lineage>
        <taxon>Eukaryota</taxon>
        <taxon>Fungi</taxon>
        <taxon>Dikarya</taxon>
        <taxon>Basidiomycota</taxon>
        <taxon>Agaricomycotina</taxon>
        <taxon>Agaricomycetes</taxon>
        <taxon>Agaricomycetidae</taxon>
        <taxon>Agaricales</taxon>
        <taxon>Marasmiineae</taxon>
        <taxon>Mycenaceae</taxon>
        <taxon>Mycena</taxon>
    </lineage>
</organism>
<protein>
    <submittedName>
        <fullName evidence="1">Uncharacterized protein</fullName>
    </submittedName>
</protein>
<dbReference type="Proteomes" id="UP001219525">
    <property type="component" value="Unassembled WGS sequence"/>
</dbReference>
<dbReference type="EMBL" id="JARJCW010000042">
    <property type="protein sequence ID" value="KAJ7205781.1"/>
    <property type="molecule type" value="Genomic_DNA"/>
</dbReference>
<keyword evidence="2" id="KW-1185">Reference proteome</keyword>
<evidence type="ECO:0000313" key="1">
    <source>
        <dbReference type="EMBL" id="KAJ7205781.1"/>
    </source>
</evidence>
<name>A0AAD6VFM7_9AGAR</name>
<comment type="caution">
    <text evidence="1">The sequence shown here is derived from an EMBL/GenBank/DDBJ whole genome shotgun (WGS) entry which is preliminary data.</text>
</comment>
<reference evidence="1" key="1">
    <citation type="submission" date="2023-03" db="EMBL/GenBank/DDBJ databases">
        <title>Massive genome expansion in bonnet fungi (Mycena s.s.) driven by repeated elements and novel gene families across ecological guilds.</title>
        <authorList>
            <consortium name="Lawrence Berkeley National Laboratory"/>
            <person name="Harder C.B."/>
            <person name="Miyauchi S."/>
            <person name="Viragh M."/>
            <person name="Kuo A."/>
            <person name="Thoen E."/>
            <person name="Andreopoulos B."/>
            <person name="Lu D."/>
            <person name="Skrede I."/>
            <person name="Drula E."/>
            <person name="Henrissat B."/>
            <person name="Morin E."/>
            <person name="Kohler A."/>
            <person name="Barry K."/>
            <person name="LaButti K."/>
            <person name="Morin E."/>
            <person name="Salamov A."/>
            <person name="Lipzen A."/>
            <person name="Mereny Z."/>
            <person name="Hegedus B."/>
            <person name="Baldrian P."/>
            <person name="Stursova M."/>
            <person name="Weitz H."/>
            <person name="Taylor A."/>
            <person name="Grigoriev I.V."/>
            <person name="Nagy L.G."/>
            <person name="Martin F."/>
            <person name="Kauserud H."/>
        </authorList>
    </citation>
    <scope>NUCLEOTIDE SEQUENCE</scope>
    <source>
        <strain evidence="1">9144</strain>
    </source>
</reference>
<accession>A0AAD6VFM7</accession>
<evidence type="ECO:0000313" key="2">
    <source>
        <dbReference type="Proteomes" id="UP001219525"/>
    </source>
</evidence>
<dbReference type="AlphaFoldDB" id="A0AAD6VFM7"/>
<proteinExistence type="predicted"/>
<gene>
    <name evidence="1" type="ORF">GGX14DRAFT_397479</name>
</gene>
<sequence>MAQQFRSAIKYDDGIGVSRAKFGQPLNFEPELGVQYSSVQHSLRLREKTCGVAGKKLKKAVEKKKEEKEGHRLGSKIPKFRLPPDLSSKGIIRGPLQRVRDEHAKCYVKSSNFFRQTGPRTVQPADIERRGDPSATLQTWPADYGCPPGSRNGYSGLYYQGGGVHERAHGLVNCEGPPPNFLVILRDLLGFISGGGLTRITPNPEGLYLSGWYIWCNYVYLTMMYPSAHMSTLVTECQDPRAPQDGITNCLKQTLTLEGNRTADIKPCVEPERLGPIPAVGEIVGRPRFLPSRGFEVNQSLIATFPLCTKFNESIQACVFAIKVLRERDRTSPGPQQTCYSEYYQITVIWPTGHARR</sequence>